<dbReference type="Pfam" id="PF18962">
    <property type="entry name" value="Por_Secre_tail"/>
    <property type="match status" value="1"/>
</dbReference>
<evidence type="ECO:0000259" key="2">
    <source>
        <dbReference type="Pfam" id="PF18962"/>
    </source>
</evidence>
<accession>A0ABT8WAH7</accession>
<dbReference type="InterPro" id="IPR011047">
    <property type="entry name" value="Quinoprotein_ADH-like_sf"/>
</dbReference>
<dbReference type="SUPFAM" id="SSF50998">
    <property type="entry name" value="Quinoprotein alcohol dehydrogenase-like"/>
    <property type="match status" value="1"/>
</dbReference>
<feature type="domain" description="Secretion system C-terminal sorting" evidence="2">
    <location>
        <begin position="489"/>
        <end position="557"/>
    </location>
</feature>
<proteinExistence type="predicted"/>
<comment type="caution">
    <text evidence="3">The sequence shown here is derived from an EMBL/GenBank/DDBJ whole genome shotgun (WGS) entry which is preliminary data.</text>
</comment>
<reference evidence="3" key="1">
    <citation type="submission" date="2023-07" db="EMBL/GenBank/DDBJ databases">
        <title>Two novel species in the genus Flavivirga.</title>
        <authorList>
            <person name="Kwon K."/>
        </authorList>
    </citation>
    <scope>NUCLEOTIDE SEQUENCE</scope>
    <source>
        <strain evidence="3">KCTC 52353</strain>
    </source>
</reference>
<protein>
    <submittedName>
        <fullName evidence="3">T9SS type A sorting domain-containing protein</fullName>
    </submittedName>
</protein>
<dbReference type="Proteomes" id="UP001176883">
    <property type="component" value="Unassembled WGS sequence"/>
</dbReference>
<dbReference type="EMBL" id="JAUOEK010000116">
    <property type="protein sequence ID" value="MDO5970143.1"/>
    <property type="molecule type" value="Genomic_DNA"/>
</dbReference>
<evidence type="ECO:0000313" key="3">
    <source>
        <dbReference type="EMBL" id="MDO5970143.1"/>
    </source>
</evidence>
<evidence type="ECO:0000256" key="1">
    <source>
        <dbReference type="ARBA" id="ARBA00022729"/>
    </source>
</evidence>
<dbReference type="RefSeq" id="WP_303277835.1">
    <property type="nucleotide sequence ID" value="NZ_JAUOEK010000116.1"/>
</dbReference>
<organism evidence="3 4">
    <name type="scientific">Flavivirga aquimarina</name>
    <dbReference type="NCBI Taxonomy" id="2027862"/>
    <lineage>
        <taxon>Bacteria</taxon>
        <taxon>Pseudomonadati</taxon>
        <taxon>Bacteroidota</taxon>
        <taxon>Flavobacteriia</taxon>
        <taxon>Flavobacteriales</taxon>
        <taxon>Flavobacteriaceae</taxon>
        <taxon>Flavivirga</taxon>
    </lineage>
</organism>
<dbReference type="InterPro" id="IPR052918">
    <property type="entry name" value="Motility_Chemotaxis_Reg"/>
</dbReference>
<dbReference type="PANTHER" id="PTHR35580">
    <property type="entry name" value="CELL SURFACE GLYCOPROTEIN (S-LAYER PROTEIN)-LIKE PROTEIN"/>
    <property type="match status" value="1"/>
</dbReference>
<name>A0ABT8WAH7_9FLAO</name>
<dbReference type="Pfam" id="PF06739">
    <property type="entry name" value="SBBP"/>
    <property type="match status" value="1"/>
</dbReference>
<dbReference type="PANTHER" id="PTHR35580:SF1">
    <property type="entry name" value="PHYTASE-LIKE DOMAIN-CONTAINING PROTEIN"/>
    <property type="match status" value="1"/>
</dbReference>
<evidence type="ECO:0000313" key="4">
    <source>
        <dbReference type="Proteomes" id="UP001176883"/>
    </source>
</evidence>
<sequence length="559" mass="61894">MAQTTDWAVSYGSTSEERIILSKVDNNGNVYSAGTYQETYSHNGQNLLNIGLRDVFIEKRDSQGQFLWVKTIKSTFDETLLGISITNNGDILVSGTFQNTLDANPSDDIHNLVSNGDADIYVIKLNPNGDFLWAVNYGNSEGDYLMDLETDNQGNTLLSIVFRNSLTLSPSITIETPFSTLDLSNGLVKIDQNGNVLWAYATGTAYAKDITFDDKNNIYVAGFFLIENDFDYKEGTFLMTETGSTLGSPIGIDSYIQKLDSEGNFIWAKQLKNPYSVVIHSIVVDTNENVYTTGVWQGSPQNIDFDPGIAIFSVPAPNTSESKQFIHKLNVLGDFEWVTTFGTWYSTPSYLDPEQGGFLSIDSNNNLYYAGDVRNIVGTTGFSFGENTYLPIDQDILLGKINTIDGSVEWSSMLGGSGNHNVYEANIDSNDNLIISGNFQNTVDFSIDSNQTIALQTIGLTNFFVFKTNFSSVLSTNEVTDLNSSFNTYPNPVKDKIYIENNTGVIINNITLYDANGRVLKIYKSSNPEINVEFLSKGIYILKVKSEEGNTFARKVIKN</sequence>
<keyword evidence="1" id="KW-0732">Signal</keyword>
<dbReference type="InterPro" id="IPR010620">
    <property type="entry name" value="SBBP_repeat"/>
</dbReference>
<dbReference type="InterPro" id="IPR026444">
    <property type="entry name" value="Secre_tail"/>
</dbReference>
<dbReference type="NCBIfam" id="TIGR04183">
    <property type="entry name" value="Por_Secre_tail"/>
    <property type="match status" value="1"/>
</dbReference>
<keyword evidence="4" id="KW-1185">Reference proteome</keyword>
<gene>
    <name evidence="3" type="ORF">Q4Q35_10020</name>
</gene>